<dbReference type="Pfam" id="PF07690">
    <property type="entry name" value="MFS_1"/>
    <property type="match status" value="1"/>
</dbReference>
<keyword evidence="3" id="KW-1003">Cell membrane</keyword>
<evidence type="ECO:0000256" key="7">
    <source>
        <dbReference type="SAM" id="Phobius"/>
    </source>
</evidence>
<evidence type="ECO:0000256" key="1">
    <source>
        <dbReference type="ARBA" id="ARBA00004651"/>
    </source>
</evidence>
<feature type="transmembrane region" description="Helical" evidence="7">
    <location>
        <begin position="469"/>
        <end position="488"/>
    </location>
</feature>
<feature type="transmembrane region" description="Helical" evidence="7">
    <location>
        <begin position="173"/>
        <end position="198"/>
    </location>
</feature>
<feature type="transmembrane region" description="Helical" evidence="7">
    <location>
        <begin position="374"/>
        <end position="394"/>
    </location>
</feature>
<dbReference type="PANTHER" id="PTHR42718">
    <property type="entry name" value="MAJOR FACILITATOR SUPERFAMILY MULTIDRUG TRANSPORTER MFSC"/>
    <property type="match status" value="1"/>
</dbReference>
<feature type="transmembrane region" description="Helical" evidence="7">
    <location>
        <begin position="47"/>
        <end position="65"/>
    </location>
</feature>
<evidence type="ECO:0000313" key="9">
    <source>
        <dbReference type="EMBL" id="EFQ81005.1"/>
    </source>
</evidence>
<evidence type="ECO:0000256" key="6">
    <source>
        <dbReference type="ARBA" id="ARBA00023136"/>
    </source>
</evidence>
<feature type="transmembrane region" description="Helical" evidence="7">
    <location>
        <begin position="346"/>
        <end position="367"/>
    </location>
</feature>
<dbReference type="GO" id="GO:0005886">
    <property type="term" value="C:plasma membrane"/>
    <property type="evidence" value="ECO:0007669"/>
    <property type="project" value="UniProtKB-SubCell"/>
</dbReference>
<feature type="transmembrane region" description="Helical" evidence="7">
    <location>
        <begin position="141"/>
        <end position="161"/>
    </location>
</feature>
<sequence length="505" mass="52828">MALSGGFLRNAKQLSHAPHYGAQDSSTTFKAMTSTTSEPPKLQPSSYIPLMFALLTAVFSFQLNASMLSPALATMEDELSATTAQIGLTQTAFFTAAALFSLFLPRWGDLIGRRKVLVGMMAVAALGCVASAVAPNVAVLLIGRIIQGVAGPTVPLCLIMLRQQVLNEKQYALLLGIVTSVNGGIAGVDALAGGWLAGNFGYRSVFWTMAVLCAIAVVAVQAFTKESTATETPRMDWAGVLPLAVALGCVLTAFNEAGKLAEANWFLVIILLLIGAAGFWAFWNVEKKVADPLVPVAYLKQRRTWALLSTTLLTMTGVFAVMNGLIPNLGQDPDAGAGISASTISWVTLTPYALAGLVFGPIAGWMASKMGYKYVLQTGLIGTVVGLIISIFVVGAPNAWTLLFVSIFLGVTYAGIANIMLNGLGIVLSPADNQGYLPGMNAGAFNLGAGLSFAVLFAVSGSFEHGYHAGMIAGVIILLAALALSFLIPRPESIDDTVAAVNARK</sequence>
<comment type="caution">
    <text evidence="9">The sequence shown here is derived from an EMBL/GenBank/DDBJ whole genome shotgun (WGS) entry which is preliminary data.</text>
</comment>
<evidence type="ECO:0000256" key="4">
    <source>
        <dbReference type="ARBA" id="ARBA00022692"/>
    </source>
</evidence>
<dbReference type="EMBL" id="ABYQ02000004">
    <property type="protein sequence ID" value="EFQ81005.1"/>
    <property type="molecule type" value="Genomic_DNA"/>
</dbReference>
<keyword evidence="4 7" id="KW-0812">Transmembrane</keyword>
<dbReference type="Gene3D" id="1.20.1250.20">
    <property type="entry name" value="MFS general substrate transporter like domains"/>
    <property type="match status" value="2"/>
</dbReference>
<feature type="transmembrane region" description="Helical" evidence="7">
    <location>
        <begin position="305"/>
        <end position="326"/>
    </location>
</feature>
<evidence type="ECO:0000259" key="8">
    <source>
        <dbReference type="PROSITE" id="PS50850"/>
    </source>
</evidence>
<keyword evidence="2" id="KW-0813">Transport</keyword>
<evidence type="ECO:0000256" key="5">
    <source>
        <dbReference type="ARBA" id="ARBA00022989"/>
    </source>
</evidence>
<keyword evidence="5 7" id="KW-1133">Transmembrane helix</keyword>
<dbReference type="PROSITE" id="PS50850">
    <property type="entry name" value="MFS"/>
    <property type="match status" value="1"/>
</dbReference>
<dbReference type="AlphaFoldDB" id="E2S2A9"/>
<reference evidence="9 10" key="1">
    <citation type="submission" date="2010-08" db="EMBL/GenBank/DDBJ databases">
        <authorList>
            <person name="Muzny D."/>
            <person name="Qin X."/>
            <person name="Buhay C."/>
            <person name="Dugan-Rocha S."/>
            <person name="Ding Y."/>
            <person name="Chen G."/>
            <person name="Hawes A."/>
            <person name="Holder M."/>
            <person name="Jhangiani S."/>
            <person name="Johnson A."/>
            <person name="Khan Z."/>
            <person name="Li Z."/>
            <person name="Liu W."/>
            <person name="Liu X."/>
            <person name="Perez L."/>
            <person name="Shen H."/>
            <person name="Wang Q."/>
            <person name="Watt J."/>
            <person name="Xi L."/>
            <person name="Xin Y."/>
            <person name="Zhou J."/>
            <person name="Deng J."/>
            <person name="Jiang H."/>
            <person name="Liu Y."/>
            <person name="Qu J."/>
            <person name="Song X.-Z."/>
            <person name="Zhang L."/>
            <person name="Villasana D."/>
            <person name="Johnson A."/>
            <person name="Liu J."/>
            <person name="Liyanage D."/>
            <person name="Lorensuhewa L."/>
            <person name="Robinson T."/>
            <person name="Song A."/>
            <person name="Song B.-B."/>
            <person name="Dinh H."/>
            <person name="Thornton R."/>
            <person name="Coyle M."/>
            <person name="Francisco L."/>
            <person name="Jackson L."/>
            <person name="Javaid M."/>
            <person name="Korchina V."/>
            <person name="Kovar C."/>
            <person name="Mata R."/>
            <person name="Mathew T."/>
            <person name="Ngo R."/>
            <person name="Nguyen L."/>
            <person name="Nguyen N."/>
            <person name="Okwuonu G."/>
            <person name="Ongeri F."/>
            <person name="Pham C."/>
            <person name="Simmons D."/>
            <person name="Wilczek-Boney K."/>
            <person name="Hale W."/>
            <person name="Jakkamsetti A."/>
            <person name="Pham P."/>
            <person name="Ruth R."/>
            <person name="San Lucas F."/>
            <person name="Warren J."/>
            <person name="Zhang J."/>
            <person name="Zhao Z."/>
            <person name="Zhou C."/>
            <person name="Zhu D."/>
            <person name="Lee S."/>
            <person name="Bess C."/>
            <person name="Blankenburg K."/>
            <person name="Forbes L."/>
            <person name="Fu Q."/>
            <person name="Gubbala S."/>
            <person name="Hirani K."/>
            <person name="Jayaseelan J.C."/>
            <person name="Lara F."/>
            <person name="Munidasa M."/>
            <person name="Palculict T."/>
            <person name="Patil S."/>
            <person name="Pu L.-L."/>
            <person name="Saada N."/>
            <person name="Tang L."/>
            <person name="Weissenberger G."/>
            <person name="Zhu Y."/>
            <person name="Hemphill L."/>
            <person name="Shang Y."/>
            <person name="Youmans B."/>
            <person name="Ayvaz T."/>
            <person name="Ross M."/>
            <person name="Santibanez J."/>
            <person name="Aqrawi P."/>
            <person name="Gross S."/>
            <person name="Joshi V."/>
            <person name="Fowler G."/>
            <person name="Nazareth L."/>
            <person name="Reid J."/>
            <person name="Worley K."/>
            <person name="Petrosino J."/>
            <person name="Highlander S."/>
            <person name="Gibbs R."/>
        </authorList>
    </citation>
    <scope>NUCLEOTIDE SEQUENCE [LARGE SCALE GENOMIC DNA]</scope>
    <source>
        <strain evidence="9 10">ATCC 33035</strain>
    </source>
</reference>
<dbReference type="GO" id="GO:0022857">
    <property type="term" value="F:transmembrane transporter activity"/>
    <property type="evidence" value="ECO:0007669"/>
    <property type="project" value="InterPro"/>
</dbReference>
<dbReference type="CDD" id="cd17504">
    <property type="entry name" value="MFS_MMR_MDR_like"/>
    <property type="match status" value="1"/>
</dbReference>
<keyword evidence="10" id="KW-1185">Reference proteome</keyword>
<feature type="transmembrane region" description="Helical" evidence="7">
    <location>
        <begin position="442"/>
        <end position="463"/>
    </location>
</feature>
<dbReference type="SUPFAM" id="SSF103473">
    <property type="entry name" value="MFS general substrate transporter"/>
    <property type="match status" value="1"/>
</dbReference>
<accession>E2S2A9</accession>
<dbReference type="HOGENOM" id="CLU_000960_34_2_11"/>
<protein>
    <submittedName>
        <fullName evidence="9">Transporter, major facilitator family protein</fullName>
    </submittedName>
</protein>
<feature type="transmembrane region" description="Helical" evidence="7">
    <location>
        <begin position="204"/>
        <end position="223"/>
    </location>
</feature>
<gene>
    <name evidence="9" type="ORF">HMPREF0305_10632</name>
</gene>
<dbReference type="InterPro" id="IPR036259">
    <property type="entry name" value="MFS_trans_sf"/>
</dbReference>
<feature type="domain" description="Major facilitator superfamily (MFS) profile" evidence="8">
    <location>
        <begin position="50"/>
        <end position="492"/>
    </location>
</feature>
<feature type="transmembrane region" description="Helical" evidence="7">
    <location>
        <begin position="400"/>
        <end position="421"/>
    </location>
</feature>
<feature type="transmembrane region" description="Helical" evidence="7">
    <location>
        <begin position="266"/>
        <end position="285"/>
    </location>
</feature>
<name>E2S2A9_9CORY</name>
<dbReference type="InterPro" id="IPR011701">
    <property type="entry name" value="MFS"/>
</dbReference>
<evidence type="ECO:0000256" key="3">
    <source>
        <dbReference type="ARBA" id="ARBA00022475"/>
    </source>
</evidence>
<dbReference type="eggNOG" id="COG0477">
    <property type="taxonomic scope" value="Bacteria"/>
</dbReference>
<dbReference type="InterPro" id="IPR020846">
    <property type="entry name" value="MFS_dom"/>
</dbReference>
<feature type="transmembrane region" description="Helical" evidence="7">
    <location>
        <begin position="235"/>
        <end position="254"/>
    </location>
</feature>
<dbReference type="PANTHER" id="PTHR42718:SF46">
    <property type="entry name" value="BLR6921 PROTEIN"/>
    <property type="match status" value="1"/>
</dbReference>
<evidence type="ECO:0000313" key="10">
    <source>
        <dbReference type="Proteomes" id="UP000003020"/>
    </source>
</evidence>
<comment type="subcellular location">
    <subcellularLocation>
        <location evidence="1">Cell membrane</location>
        <topology evidence="1">Multi-pass membrane protein</topology>
    </subcellularLocation>
</comment>
<keyword evidence="6 7" id="KW-0472">Membrane</keyword>
<evidence type="ECO:0000256" key="2">
    <source>
        <dbReference type="ARBA" id="ARBA00022448"/>
    </source>
</evidence>
<proteinExistence type="predicted"/>
<organism evidence="9 10">
    <name type="scientific">Corynebacterium pseudogenitalium ATCC 33035</name>
    <dbReference type="NCBI Taxonomy" id="525264"/>
    <lineage>
        <taxon>Bacteria</taxon>
        <taxon>Bacillati</taxon>
        <taxon>Actinomycetota</taxon>
        <taxon>Actinomycetes</taxon>
        <taxon>Mycobacteriales</taxon>
        <taxon>Corynebacteriaceae</taxon>
        <taxon>Corynebacterium</taxon>
    </lineage>
</organism>
<feature type="transmembrane region" description="Helical" evidence="7">
    <location>
        <begin position="116"/>
        <end position="135"/>
    </location>
</feature>
<dbReference type="Proteomes" id="UP000003020">
    <property type="component" value="Unassembled WGS sequence"/>
</dbReference>
<feature type="transmembrane region" description="Helical" evidence="7">
    <location>
        <begin position="85"/>
        <end position="104"/>
    </location>
</feature>